<dbReference type="Proteomes" id="UP000442694">
    <property type="component" value="Unassembled WGS sequence"/>
</dbReference>
<evidence type="ECO:0008006" key="4">
    <source>
        <dbReference type="Google" id="ProtNLM"/>
    </source>
</evidence>
<organism evidence="2 3">
    <name type="scientific">Fluviispira multicolorata</name>
    <dbReference type="NCBI Taxonomy" id="2654512"/>
    <lineage>
        <taxon>Bacteria</taxon>
        <taxon>Pseudomonadati</taxon>
        <taxon>Bdellovibrionota</taxon>
        <taxon>Oligoflexia</taxon>
        <taxon>Silvanigrellales</taxon>
        <taxon>Silvanigrellaceae</taxon>
        <taxon>Fluviispira</taxon>
    </lineage>
</organism>
<dbReference type="PROSITE" id="PS51257">
    <property type="entry name" value="PROKAR_LIPOPROTEIN"/>
    <property type="match status" value="1"/>
</dbReference>
<proteinExistence type="predicted"/>
<gene>
    <name evidence="2" type="ORF">GCL57_09960</name>
</gene>
<accession>A0A833N6B6</accession>
<sequence length="73" mass="8326">MRRFFLILMPICLFIGCGADGSTTNKNSQKEVSEYSQRAQDQNKSVFERMRFENGDVITSNNGSSEQEISLDR</sequence>
<comment type="caution">
    <text evidence="2">The sequence shown here is derived from an EMBL/GenBank/DDBJ whole genome shotgun (WGS) entry which is preliminary data.</text>
</comment>
<reference evidence="2 3" key="1">
    <citation type="submission" date="2019-10" db="EMBL/GenBank/DDBJ databases">
        <title>New genus of Silvanigrellaceae.</title>
        <authorList>
            <person name="Pitt A."/>
            <person name="Hahn M.W."/>
        </authorList>
    </citation>
    <scope>NUCLEOTIDE SEQUENCE [LARGE SCALE GENOMIC DNA]</scope>
    <source>
        <strain evidence="2 3">33A1-SZDP</strain>
    </source>
</reference>
<name>A0A833N6B6_9BACT</name>
<evidence type="ECO:0000313" key="3">
    <source>
        <dbReference type="Proteomes" id="UP000442694"/>
    </source>
</evidence>
<keyword evidence="3" id="KW-1185">Reference proteome</keyword>
<evidence type="ECO:0000256" key="1">
    <source>
        <dbReference type="SAM" id="SignalP"/>
    </source>
</evidence>
<feature type="chain" id="PRO_5032909776" description="Lipoprotein" evidence="1">
    <location>
        <begin position="20"/>
        <end position="73"/>
    </location>
</feature>
<dbReference type="EMBL" id="WFLN01000007">
    <property type="protein sequence ID" value="KAB8029853.1"/>
    <property type="molecule type" value="Genomic_DNA"/>
</dbReference>
<protein>
    <recommendedName>
        <fullName evidence="4">Lipoprotein</fullName>
    </recommendedName>
</protein>
<evidence type="ECO:0000313" key="2">
    <source>
        <dbReference type="EMBL" id="KAB8029853.1"/>
    </source>
</evidence>
<dbReference type="RefSeq" id="WP_152213196.1">
    <property type="nucleotide sequence ID" value="NZ_WFLN01000007.1"/>
</dbReference>
<feature type="signal peptide" evidence="1">
    <location>
        <begin position="1"/>
        <end position="19"/>
    </location>
</feature>
<keyword evidence="1" id="KW-0732">Signal</keyword>
<dbReference type="AlphaFoldDB" id="A0A833N6B6"/>